<sequence>MNIPPENVINATLHGAASLIRPVVFKEGDFYCCFFGDDPITGVIGFGDTPDEAINDWNINFKDHLSENGDEDSIVQHVKELIASAPPAKHVQEFYDQFRPVKRS</sequence>
<keyword evidence="2" id="KW-1185">Reference proteome</keyword>
<organism evidence="1 2">
    <name type="scientific">Mucilaginibacter sabulilitoris</name>
    <dbReference type="NCBI Taxonomy" id="1173583"/>
    <lineage>
        <taxon>Bacteria</taxon>
        <taxon>Pseudomonadati</taxon>
        <taxon>Bacteroidota</taxon>
        <taxon>Sphingobacteriia</taxon>
        <taxon>Sphingobacteriales</taxon>
        <taxon>Sphingobacteriaceae</taxon>
        <taxon>Mucilaginibacter</taxon>
    </lineage>
</organism>
<proteinExistence type="predicted"/>
<gene>
    <name evidence="1" type="ORF">SNE25_21025</name>
</gene>
<dbReference type="EMBL" id="CP139558">
    <property type="protein sequence ID" value="WPU91804.1"/>
    <property type="molecule type" value="Genomic_DNA"/>
</dbReference>
<evidence type="ECO:0000313" key="1">
    <source>
        <dbReference type="EMBL" id="WPU91804.1"/>
    </source>
</evidence>
<accession>A0ABZ0TJB8</accession>
<dbReference type="RefSeq" id="WP_321560970.1">
    <property type="nucleotide sequence ID" value="NZ_CP139558.1"/>
</dbReference>
<evidence type="ECO:0000313" key="2">
    <source>
        <dbReference type="Proteomes" id="UP001324380"/>
    </source>
</evidence>
<reference evidence="1 2" key="1">
    <citation type="submission" date="2023-11" db="EMBL/GenBank/DDBJ databases">
        <title>Analysis of the Genomes of Mucilaginibacter gossypii cycad 4 and M. sabulilitoris SNA2: microbes with the potential for plant growth promotion.</title>
        <authorList>
            <person name="Hirsch A.M."/>
            <person name="Humm E."/>
            <person name="Rubbi M."/>
            <person name="Del Vecchio G."/>
            <person name="Ha S.M."/>
            <person name="Pellegrini M."/>
            <person name="Gunsalus R.P."/>
        </authorList>
    </citation>
    <scope>NUCLEOTIDE SEQUENCE [LARGE SCALE GENOMIC DNA]</scope>
    <source>
        <strain evidence="1 2">SNA2</strain>
    </source>
</reference>
<name>A0ABZ0TJB8_9SPHI</name>
<protein>
    <submittedName>
        <fullName evidence="1">Uncharacterized protein</fullName>
    </submittedName>
</protein>
<dbReference type="Proteomes" id="UP001324380">
    <property type="component" value="Chromosome"/>
</dbReference>